<organism evidence="1 2">
    <name type="scientific">Peteryoungia aggregata LMG 23059</name>
    <dbReference type="NCBI Taxonomy" id="1368425"/>
    <lineage>
        <taxon>Bacteria</taxon>
        <taxon>Pseudomonadati</taxon>
        <taxon>Pseudomonadota</taxon>
        <taxon>Alphaproteobacteria</taxon>
        <taxon>Hyphomicrobiales</taxon>
        <taxon>Rhizobiaceae</taxon>
        <taxon>Peteryoungia</taxon>
    </lineage>
</organism>
<reference evidence="1 2" key="1">
    <citation type="submission" date="2023-07" db="EMBL/GenBank/DDBJ databases">
        <title>Genomic Encyclopedia of Type Strains, Phase IV (KMG-IV): sequencing the most valuable type-strain genomes for metagenomic binning, comparative biology and taxonomic classification.</title>
        <authorList>
            <person name="Goeker M."/>
        </authorList>
    </citation>
    <scope>NUCLEOTIDE SEQUENCE [LARGE SCALE GENOMIC DNA]</scope>
    <source>
        <strain evidence="1 2">DSM 1111</strain>
    </source>
</reference>
<dbReference type="RefSeq" id="WP_307374043.1">
    <property type="nucleotide sequence ID" value="NZ_JAUSUW010000008.1"/>
</dbReference>
<proteinExistence type="predicted"/>
<comment type="caution">
    <text evidence="1">The sequence shown here is derived from an EMBL/GenBank/DDBJ whole genome shotgun (WGS) entry which is preliminary data.</text>
</comment>
<dbReference type="EMBL" id="JAUSUW010000008">
    <property type="protein sequence ID" value="MDQ0421930.1"/>
    <property type="molecule type" value="Genomic_DNA"/>
</dbReference>
<keyword evidence="2" id="KW-1185">Reference proteome</keyword>
<sequence length="190" mass="19887">MEISNRYNMPIPSQYSALSKEAGEAWQDITGTDAPNAAVPGVSGSTAHQNLNMTLSANALNTHGAPLSRILTTAGMASPALAAALSSGVVNPADWLLPSDISLYEQATGGTIKDGVIYDKDGNVNSDQADADLVNSLFDMRNYGTFSDGQPRLIIGDITVGDLKAFIDYNRPNSAVNTGILDRALEALSA</sequence>
<protein>
    <submittedName>
        <fullName evidence="1">Uncharacterized protein</fullName>
    </submittedName>
</protein>
<name>A0ABU0GBC4_9HYPH</name>
<dbReference type="Proteomes" id="UP001238496">
    <property type="component" value="Unassembled WGS sequence"/>
</dbReference>
<evidence type="ECO:0000313" key="1">
    <source>
        <dbReference type="EMBL" id="MDQ0421930.1"/>
    </source>
</evidence>
<accession>A0ABU0GBC4</accession>
<evidence type="ECO:0000313" key="2">
    <source>
        <dbReference type="Proteomes" id="UP001238496"/>
    </source>
</evidence>
<gene>
    <name evidence="1" type="ORF">J2045_002974</name>
</gene>